<evidence type="ECO:0008006" key="3">
    <source>
        <dbReference type="Google" id="ProtNLM"/>
    </source>
</evidence>
<reference evidence="2" key="1">
    <citation type="journal article" date="2020" name="mSystems">
        <title>Genome- and Community-Level Interaction Insights into Carbon Utilization and Element Cycling Functions of Hydrothermarchaeota in Hydrothermal Sediment.</title>
        <authorList>
            <person name="Zhou Z."/>
            <person name="Liu Y."/>
            <person name="Xu W."/>
            <person name="Pan J."/>
            <person name="Luo Z.H."/>
            <person name="Li M."/>
        </authorList>
    </citation>
    <scope>NUCLEOTIDE SEQUENCE [LARGE SCALE GENOMIC DNA]</scope>
    <source>
        <strain evidence="2">SpSt-418</strain>
    </source>
</reference>
<organism evidence="2">
    <name type="scientific">Oscillatoriales cyanobacterium SpSt-418</name>
    <dbReference type="NCBI Taxonomy" id="2282169"/>
    <lineage>
        <taxon>Bacteria</taxon>
        <taxon>Bacillati</taxon>
        <taxon>Cyanobacteriota</taxon>
        <taxon>Cyanophyceae</taxon>
        <taxon>Oscillatoriophycideae</taxon>
        <taxon>Oscillatoriales</taxon>
    </lineage>
</organism>
<accession>A0A7C3KJ38</accession>
<sequence>MKRISFLLSMATAMSLSVFVNPAPGNSQALEPLPATPKNCIYFREVTSGQIQVRKRSQRGNENTDFAVPTGVRFTYYIAQLVPENNATYDAELFFKYNDGSNSRVFNKSIAGRRFVRQSATFRSPSMRQPFQINFRISTARNNAYQISLLGCK</sequence>
<evidence type="ECO:0000256" key="1">
    <source>
        <dbReference type="SAM" id="SignalP"/>
    </source>
</evidence>
<feature type="chain" id="PRO_5027825449" description="DUF2808 domain-containing protein" evidence="1">
    <location>
        <begin position="23"/>
        <end position="153"/>
    </location>
</feature>
<dbReference type="EMBL" id="DSRU01000381">
    <property type="protein sequence ID" value="HFN01188.1"/>
    <property type="molecule type" value="Genomic_DNA"/>
</dbReference>
<comment type="caution">
    <text evidence="2">The sequence shown here is derived from an EMBL/GenBank/DDBJ whole genome shotgun (WGS) entry which is preliminary data.</text>
</comment>
<evidence type="ECO:0000313" key="2">
    <source>
        <dbReference type="EMBL" id="HFN01188.1"/>
    </source>
</evidence>
<gene>
    <name evidence="2" type="ORF">ENR64_26240</name>
</gene>
<feature type="signal peptide" evidence="1">
    <location>
        <begin position="1"/>
        <end position="22"/>
    </location>
</feature>
<name>A0A7C3KJ38_9CYAN</name>
<dbReference type="AlphaFoldDB" id="A0A7C3KJ38"/>
<keyword evidence="1" id="KW-0732">Signal</keyword>
<proteinExistence type="predicted"/>
<protein>
    <recommendedName>
        <fullName evidence="3">DUF2808 domain-containing protein</fullName>
    </recommendedName>
</protein>